<keyword evidence="3" id="KW-1133">Transmembrane helix</keyword>
<feature type="transmembrane region" description="Helical" evidence="3">
    <location>
        <begin position="90"/>
        <end position="114"/>
    </location>
</feature>
<keyword evidence="2" id="KW-0677">Repeat</keyword>
<dbReference type="PANTHER" id="PTHR45712:SF22">
    <property type="entry name" value="INSULIN-LIKE GROWTH FACTOR-BINDING PROTEIN COMPLEX ACID LABILE SUBUNIT"/>
    <property type="match status" value="1"/>
</dbReference>
<feature type="transmembrane region" description="Helical" evidence="3">
    <location>
        <begin position="56"/>
        <end position="78"/>
    </location>
</feature>
<proteinExistence type="predicted"/>
<dbReference type="EMBL" id="KE346370">
    <property type="protein sequence ID" value="KJE95950.1"/>
    <property type="molecule type" value="Genomic_DNA"/>
</dbReference>
<keyword evidence="3" id="KW-0472">Membrane</keyword>
<dbReference type="PROSITE" id="PS51450">
    <property type="entry name" value="LRR"/>
    <property type="match status" value="1"/>
</dbReference>
<sequence length="482" mass="51157">MFSVLFGCYSDPPPQTTRCPTLHLRCTGDVRCCSGSISCLCGLEAREDRFDKINTFSSVFVGFCFVFSFGLLLFSLNAHSPSSSQQTMRPGWSCVAALLLLAAMTGIAPLGVMAQTNDACSVCNCSPGYVGFCQPWLMVDPTQVPYNIPPETTDLDLTTLQLSYIPYYALMGLSSLNSLSLSGVSYIENGAFADLALMTTLTISFDSSVTTLAVDWSGVSSLYSLNLNGPNLSELPDSSFSGLGSLIELSVSGPLTTLGNWLFLSTPMLNRLSLYSNQLPVFPKLALSPLSSLMGLNLQGSRFTSLPSDAFATLTSLSFLDLSNTLLTAIPDDVFASVPLGNLYLGQNTNLGPLSGGAFRGLGSTLVELFTSITASVLNLPQLQRLDLSSNQLTSLPDGLFSNCPQLTSLSLHSNSIAYVGPAAFSGLVNLLDVNLHGLHVTTLSASTFAGLTSLTSISLHVGMLETIPPHLFDGLQSLQTM</sequence>
<gene>
    <name evidence="4" type="ORF">CAOG_009979</name>
</gene>
<keyword evidence="1" id="KW-0433">Leucine-rich repeat</keyword>
<dbReference type="AlphaFoldDB" id="A0A0D2WTR3"/>
<dbReference type="Pfam" id="PF13855">
    <property type="entry name" value="LRR_8"/>
    <property type="match status" value="2"/>
</dbReference>
<dbReference type="PhylomeDB" id="A0A0D2WTR3"/>
<dbReference type="InterPro" id="IPR003591">
    <property type="entry name" value="Leu-rich_rpt_typical-subtyp"/>
</dbReference>
<evidence type="ECO:0000313" key="5">
    <source>
        <dbReference type="Proteomes" id="UP000008743"/>
    </source>
</evidence>
<dbReference type="SMART" id="SM00369">
    <property type="entry name" value="LRR_TYP"/>
    <property type="match status" value="9"/>
</dbReference>
<reference evidence="5" key="1">
    <citation type="submission" date="2011-02" db="EMBL/GenBank/DDBJ databases">
        <title>The Genome Sequence of Capsaspora owczarzaki ATCC 30864.</title>
        <authorList>
            <person name="Russ C."/>
            <person name="Cuomo C."/>
            <person name="Burger G."/>
            <person name="Gray M.W."/>
            <person name="Holland P.W.H."/>
            <person name="King N."/>
            <person name="Lang F.B.F."/>
            <person name="Roger A.J."/>
            <person name="Ruiz-Trillo I."/>
            <person name="Young S.K."/>
            <person name="Zeng Q."/>
            <person name="Gargeya S."/>
            <person name="Alvarado L."/>
            <person name="Berlin A."/>
            <person name="Chapman S.B."/>
            <person name="Chen Z."/>
            <person name="Freedman E."/>
            <person name="Gellesch M."/>
            <person name="Goldberg J."/>
            <person name="Griggs A."/>
            <person name="Gujja S."/>
            <person name="Heilman E."/>
            <person name="Heiman D."/>
            <person name="Howarth C."/>
            <person name="Mehta T."/>
            <person name="Neiman D."/>
            <person name="Pearson M."/>
            <person name="Roberts A."/>
            <person name="Saif S."/>
            <person name="Shea T."/>
            <person name="Shenoy N."/>
            <person name="Sisk P."/>
            <person name="Stolte C."/>
            <person name="Sykes S."/>
            <person name="White J."/>
            <person name="Yandava C."/>
            <person name="Haas B."/>
            <person name="Nusbaum C."/>
            <person name="Birren B."/>
        </authorList>
    </citation>
    <scope>NUCLEOTIDE SEQUENCE</scope>
    <source>
        <strain evidence="5">ATCC 30864</strain>
    </source>
</reference>
<dbReference type="GO" id="GO:0005615">
    <property type="term" value="C:extracellular space"/>
    <property type="evidence" value="ECO:0007669"/>
    <property type="project" value="TreeGrafter"/>
</dbReference>
<evidence type="ECO:0000256" key="1">
    <source>
        <dbReference type="ARBA" id="ARBA00022614"/>
    </source>
</evidence>
<accession>A0A0D2WTR3</accession>
<dbReference type="STRING" id="595528.A0A0D2WTR3"/>
<dbReference type="InterPro" id="IPR050333">
    <property type="entry name" value="SLRP"/>
</dbReference>
<dbReference type="SMART" id="SM00364">
    <property type="entry name" value="LRR_BAC"/>
    <property type="match status" value="3"/>
</dbReference>
<dbReference type="InterPro" id="IPR026906">
    <property type="entry name" value="LRR_5"/>
</dbReference>
<dbReference type="Proteomes" id="UP000008743">
    <property type="component" value="Unassembled WGS sequence"/>
</dbReference>
<protein>
    <recommendedName>
        <fullName evidence="6">LRRNT domain-containing protein</fullName>
    </recommendedName>
</protein>
<dbReference type="Pfam" id="PF13306">
    <property type="entry name" value="LRR_5"/>
    <property type="match status" value="1"/>
</dbReference>
<dbReference type="InterPro" id="IPR001611">
    <property type="entry name" value="Leu-rich_rpt"/>
</dbReference>
<dbReference type="Gene3D" id="3.80.10.10">
    <property type="entry name" value="Ribonuclease Inhibitor"/>
    <property type="match status" value="3"/>
</dbReference>
<evidence type="ECO:0000256" key="2">
    <source>
        <dbReference type="ARBA" id="ARBA00022737"/>
    </source>
</evidence>
<keyword evidence="5" id="KW-1185">Reference proteome</keyword>
<evidence type="ECO:0000313" key="4">
    <source>
        <dbReference type="EMBL" id="KJE95950.1"/>
    </source>
</evidence>
<dbReference type="PANTHER" id="PTHR45712">
    <property type="entry name" value="AGAP008170-PA"/>
    <property type="match status" value="1"/>
</dbReference>
<evidence type="ECO:0008006" key="6">
    <source>
        <dbReference type="Google" id="ProtNLM"/>
    </source>
</evidence>
<dbReference type="InParanoid" id="A0A0D2WTR3"/>
<name>A0A0D2WTR3_CAPO3</name>
<dbReference type="InterPro" id="IPR032675">
    <property type="entry name" value="LRR_dom_sf"/>
</dbReference>
<dbReference type="OrthoDB" id="2015831at2759"/>
<organism evidence="4 5">
    <name type="scientific">Capsaspora owczarzaki (strain ATCC 30864)</name>
    <dbReference type="NCBI Taxonomy" id="595528"/>
    <lineage>
        <taxon>Eukaryota</taxon>
        <taxon>Filasterea</taxon>
        <taxon>Capsaspora</taxon>
    </lineage>
</organism>
<keyword evidence="3" id="KW-0812">Transmembrane</keyword>
<dbReference type="SUPFAM" id="SSF52058">
    <property type="entry name" value="L domain-like"/>
    <property type="match status" value="2"/>
</dbReference>
<dbReference type="eggNOG" id="KOG0619">
    <property type="taxonomic scope" value="Eukaryota"/>
</dbReference>
<evidence type="ECO:0000256" key="3">
    <source>
        <dbReference type="SAM" id="Phobius"/>
    </source>
</evidence>